<protein>
    <submittedName>
        <fullName evidence="2">Uncharacterized protein</fullName>
    </submittedName>
</protein>
<dbReference type="EMBL" id="JACWEZ010000011">
    <property type="protein sequence ID" value="MBD1223934.1"/>
    <property type="molecule type" value="Genomic_DNA"/>
</dbReference>
<evidence type="ECO:0000313" key="3">
    <source>
        <dbReference type="EMBL" id="MBD1223934.1"/>
    </source>
</evidence>
<sequence length="75" mass="8641">MRHYVVLRLLLAAFLLYVAWPIIPQETGFVAKLFWGGWLAFFILVVGGNFAALLQMVTPPVMEQKELRRRQASNH</sequence>
<dbReference type="Proteomes" id="UP000182945">
    <property type="component" value="Chromosome"/>
</dbReference>
<evidence type="ECO:0000313" key="2">
    <source>
        <dbReference type="EMBL" id="APC48032.1"/>
    </source>
</evidence>
<dbReference type="GeneID" id="71514239"/>
<keyword evidence="5" id="KW-1185">Reference proteome</keyword>
<gene>
    <name evidence="2" type="ORF">BME96_07535</name>
    <name evidence="3" type="ORF">IC602_15110</name>
</gene>
<dbReference type="RefSeq" id="WP_019378592.1">
    <property type="nucleotide sequence ID" value="NZ_CP017962.1"/>
</dbReference>
<dbReference type="KEGG" id="vhl:BME96_07535"/>
<feature type="transmembrane region" description="Helical" evidence="1">
    <location>
        <begin position="37"/>
        <end position="61"/>
    </location>
</feature>
<organism evidence="2 4">
    <name type="scientific">Virgibacillus halodenitrificans</name>
    <name type="common">Bacillus halodenitrificans</name>
    <dbReference type="NCBI Taxonomy" id="1482"/>
    <lineage>
        <taxon>Bacteria</taxon>
        <taxon>Bacillati</taxon>
        <taxon>Bacillota</taxon>
        <taxon>Bacilli</taxon>
        <taxon>Bacillales</taxon>
        <taxon>Bacillaceae</taxon>
        <taxon>Virgibacillus</taxon>
    </lineage>
</organism>
<dbReference type="Proteomes" id="UP000621631">
    <property type="component" value="Unassembled WGS sequence"/>
</dbReference>
<name>A0AAC9IYN4_VIRHA</name>
<reference evidence="2 4" key="1">
    <citation type="submission" date="2016-11" db="EMBL/GenBank/DDBJ databases">
        <title>Complete genome sequencing of Virgibacillus halodenitrificans PDB-F2.</title>
        <authorList>
            <person name="Sun Z."/>
            <person name="Zhou Y."/>
            <person name="Li H."/>
        </authorList>
    </citation>
    <scope>NUCLEOTIDE SEQUENCE [LARGE SCALE GENOMIC DNA]</scope>
    <source>
        <strain evidence="2 4">PDB-F2</strain>
    </source>
</reference>
<proteinExistence type="predicted"/>
<evidence type="ECO:0000313" key="4">
    <source>
        <dbReference type="Proteomes" id="UP000182945"/>
    </source>
</evidence>
<keyword evidence="1" id="KW-0812">Transmembrane</keyword>
<accession>A0AAC9IYN4</accession>
<evidence type="ECO:0000256" key="1">
    <source>
        <dbReference type="SAM" id="Phobius"/>
    </source>
</evidence>
<dbReference type="AlphaFoldDB" id="A0AAC9IYN4"/>
<evidence type="ECO:0000313" key="5">
    <source>
        <dbReference type="Proteomes" id="UP000621631"/>
    </source>
</evidence>
<keyword evidence="1" id="KW-0472">Membrane</keyword>
<reference evidence="3 5" key="2">
    <citation type="submission" date="2020-09" db="EMBL/GenBank/DDBJ databases">
        <title>Draft Genome Sequences of Oil-Oxidizing Bacteria Halomonas titanicae, Marinobacter lutaoensis, and Virgibacillus halodenitrificans Isolated from Highly Saline Environments.</title>
        <authorList>
            <person name="Grouzdev D.S."/>
            <person name="Sokolova D.S."/>
            <person name="Semenova E.M."/>
            <person name="Borzenkov I.A."/>
            <person name="Bidzhieva S.K."/>
            <person name="Poltaraus A.B."/>
            <person name="Nazina T.N."/>
        </authorList>
    </citation>
    <scope>NUCLEOTIDE SEQUENCE [LARGE SCALE GENOMIC DNA]</scope>
    <source>
        <strain evidence="3 5">VKM B-3472D</strain>
    </source>
</reference>
<dbReference type="EMBL" id="CP017962">
    <property type="protein sequence ID" value="APC48032.1"/>
    <property type="molecule type" value="Genomic_DNA"/>
</dbReference>
<keyword evidence="1" id="KW-1133">Transmembrane helix</keyword>